<feature type="site" description="Important for catalytic activity" evidence="11">
    <location>
        <position position="257"/>
    </location>
</feature>
<feature type="region of interest" description="Disordered" evidence="14">
    <location>
        <begin position="329"/>
        <end position="415"/>
    </location>
</feature>
<keyword evidence="8" id="KW-0539">Nucleus</keyword>
<dbReference type="EnsemblMetazoa" id="SMAR006991-RA">
    <property type="protein sequence ID" value="SMAR006991-PA"/>
    <property type="gene ID" value="SMAR006991"/>
</dbReference>
<keyword evidence="13" id="KW-0234">DNA repair</keyword>
<dbReference type="PANTHER" id="PTHR22748:SF4">
    <property type="entry name" value="DNA-(APURINIC OR APYRIMIDINIC SITE) ENDONUCLEASE 2"/>
    <property type="match status" value="1"/>
</dbReference>
<feature type="binding site" evidence="10">
    <location>
        <position position="11"/>
    </location>
    <ligand>
        <name>Mg(2+)</name>
        <dbReference type="ChEBI" id="CHEBI:18420"/>
        <label>1</label>
    </ligand>
</feature>
<sequence length="437" mass="49807">MDGKIKVMSWNINGIRTSKDSIKDLLHSFNCDVLCLQETKLTRDQLDEETAILDGVATICRNEFTPMAAEEGLSGVNYTFYANEKDVVGHYGDILDNWSKDELISLDSEGRSVVTKHRIKTHEGKDEFLTIINVYCPHASVENGDRLKYKFQFFELLKQRAQLLIDNDSHVIILGDLNAIHKEIDSAHTIEFTKGREWLDSLVISLPETGNFDEIPENSKTKFVDTFRHCHPLREEAFTCWCTKLGARTLNFGTRLDYILANVDFAQRTLDSSDIHPEIKGSDHCPVTAQFKCHPIASKTPFLCTKNWPEFAGKQQTLKSFFQKIDKTEKTNNSPLKKKQKTTTNQRTLSTFFKKQNRQETKNTESSSQSSQETKNRESSSQSSQETKNTDAADKWKNMFKKTTAPPFCSGHNEPSVLRTVKKSGANLGRQFYFSSQ</sequence>
<keyword evidence="3 10" id="KW-0479">Metal-binding</keyword>
<dbReference type="NCBIfam" id="TIGR00633">
    <property type="entry name" value="xth"/>
    <property type="match status" value="1"/>
</dbReference>
<dbReference type="PROSITE" id="PS51999">
    <property type="entry name" value="ZF_GRF"/>
    <property type="match status" value="1"/>
</dbReference>
<keyword evidence="13" id="KW-0227">DNA damage</keyword>
<evidence type="ECO:0000256" key="5">
    <source>
        <dbReference type="ARBA" id="ARBA00022801"/>
    </source>
</evidence>
<feature type="active site" description="Proton acceptor" evidence="9">
    <location>
        <position position="284"/>
    </location>
</feature>
<evidence type="ECO:0000256" key="6">
    <source>
        <dbReference type="ARBA" id="ARBA00022833"/>
    </source>
</evidence>
<feature type="site" description="Interaction with DNA substrate" evidence="11">
    <location>
        <position position="284"/>
    </location>
</feature>
<feature type="binding site" evidence="10">
    <location>
        <position position="38"/>
    </location>
    <ligand>
        <name>Mg(2+)</name>
        <dbReference type="ChEBI" id="CHEBI:18420"/>
        <label>1</label>
    </ligand>
</feature>
<feature type="binding site" evidence="10">
    <location>
        <position position="176"/>
    </location>
    <ligand>
        <name>Mg(2+)</name>
        <dbReference type="ChEBI" id="CHEBI:18420"/>
        <label>1</label>
    </ligand>
</feature>
<dbReference type="HOGENOM" id="CLU_010374_3_0_1"/>
<feature type="binding site" evidence="10">
    <location>
        <position position="284"/>
    </location>
    <ligand>
        <name>Mg(2+)</name>
        <dbReference type="ChEBI" id="CHEBI:18420"/>
        <label>1</label>
    </ligand>
</feature>
<dbReference type="Proteomes" id="UP000014500">
    <property type="component" value="Unassembled WGS sequence"/>
</dbReference>
<evidence type="ECO:0000256" key="11">
    <source>
        <dbReference type="PIRSR" id="PIRSR604808-3"/>
    </source>
</evidence>
<keyword evidence="4 12" id="KW-0863">Zinc-finger</keyword>
<comment type="cofactor">
    <cofactor evidence="10 13">
        <name>Mg(2+)</name>
        <dbReference type="ChEBI" id="CHEBI:18420"/>
    </cofactor>
    <cofactor evidence="10 13">
        <name>Mn(2+)</name>
        <dbReference type="ChEBI" id="CHEBI:29035"/>
    </cofactor>
    <text evidence="10 13">Probably binds two magnesium or manganese ions per subunit.</text>
</comment>
<dbReference type="InterPro" id="IPR005135">
    <property type="entry name" value="Endo/exonuclease/phosphatase"/>
</dbReference>
<feature type="binding site" evidence="10">
    <location>
        <position position="178"/>
    </location>
    <ligand>
        <name>Mg(2+)</name>
        <dbReference type="ChEBI" id="CHEBI:18420"/>
        <label>1</label>
    </ligand>
</feature>
<feature type="active site" description="Proton donor/acceptor" evidence="9">
    <location>
        <position position="176"/>
    </location>
</feature>
<dbReference type="PhylomeDB" id="T1J0E6"/>
<protein>
    <recommendedName>
        <fullName evidence="13">DNA-(apurinic or apyrimidinic site) endonuclease</fullName>
        <ecNumber evidence="13">3.1.-.-</ecNumber>
    </recommendedName>
</protein>
<evidence type="ECO:0000256" key="7">
    <source>
        <dbReference type="ARBA" id="ARBA00022842"/>
    </source>
</evidence>
<dbReference type="GO" id="GO:0008081">
    <property type="term" value="F:phosphoric diester hydrolase activity"/>
    <property type="evidence" value="ECO:0007669"/>
    <property type="project" value="TreeGrafter"/>
</dbReference>
<reference evidence="17" key="1">
    <citation type="submission" date="2011-05" db="EMBL/GenBank/DDBJ databases">
        <authorList>
            <person name="Richards S.R."/>
            <person name="Qu J."/>
            <person name="Jiang H."/>
            <person name="Jhangiani S.N."/>
            <person name="Agravi P."/>
            <person name="Goodspeed R."/>
            <person name="Gross S."/>
            <person name="Mandapat C."/>
            <person name="Jackson L."/>
            <person name="Mathew T."/>
            <person name="Pu L."/>
            <person name="Thornton R."/>
            <person name="Saada N."/>
            <person name="Wilczek-Boney K.B."/>
            <person name="Lee S."/>
            <person name="Kovar C."/>
            <person name="Wu Y."/>
            <person name="Scherer S.E."/>
            <person name="Worley K.C."/>
            <person name="Muzny D.M."/>
            <person name="Gibbs R."/>
        </authorList>
    </citation>
    <scope>NUCLEOTIDE SEQUENCE</scope>
    <source>
        <strain evidence="17">Brora</strain>
    </source>
</reference>
<evidence type="ECO:0000256" key="10">
    <source>
        <dbReference type="PIRSR" id="PIRSR604808-2"/>
    </source>
</evidence>
<dbReference type="SUPFAM" id="SSF56219">
    <property type="entry name" value="DNase I-like"/>
    <property type="match status" value="1"/>
</dbReference>
<dbReference type="InterPro" id="IPR010666">
    <property type="entry name" value="Znf_GRF"/>
</dbReference>
<evidence type="ECO:0000259" key="15">
    <source>
        <dbReference type="PROSITE" id="PS51999"/>
    </source>
</evidence>
<evidence type="ECO:0000256" key="4">
    <source>
        <dbReference type="ARBA" id="ARBA00022771"/>
    </source>
</evidence>
<organism evidence="16 17">
    <name type="scientific">Strigamia maritima</name>
    <name type="common">European centipede</name>
    <name type="synonym">Geophilus maritimus</name>
    <dbReference type="NCBI Taxonomy" id="126957"/>
    <lineage>
        <taxon>Eukaryota</taxon>
        <taxon>Metazoa</taxon>
        <taxon>Ecdysozoa</taxon>
        <taxon>Arthropoda</taxon>
        <taxon>Myriapoda</taxon>
        <taxon>Chilopoda</taxon>
        <taxon>Pleurostigmophora</taxon>
        <taxon>Geophilomorpha</taxon>
        <taxon>Linotaeniidae</taxon>
        <taxon>Strigamia</taxon>
    </lineage>
</organism>
<comment type="catalytic activity">
    <reaction evidence="1">
        <text>Exonucleolytic cleavage in the 3'- to 5'-direction to yield nucleoside 5'-phosphates.</text>
        <dbReference type="EC" id="3.1.11.2"/>
    </reaction>
</comment>
<feature type="active site" evidence="9">
    <location>
        <position position="135"/>
    </location>
</feature>
<dbReference type="PROSITE" id="PS51435">
    <property type="entry name" value="AP_NUCLEASE_F1_4"/>
    <property type="match status" value="1"/>
</dbReference>
<dbReference type="Pfam" id="PF03372">
    <property type="entry name" value="Exo_endo_phos"/>
    <property type="match status" value="1"/>
</dbReference>
<dbReference type="EC" id="3.1.-.-" evidence="13"/>
<dbReference type="AlphaFoldDB" id="T1J0E6"/>
<dbReference type="GO" id="GO:0008311">
    <property type="term" value="F:double-stranded DNA 3'-5' DNA exonuclease activity"/>
    <property type="evidence" value="ECO:0007669"/>
    <property type="project" value="UniProtKB-EC"/>
</dbReference>
<keyword evidence="10" id="KW-0464">Manganese</keyword>
<keyword evidence="17" id="KW-1185">Reference proteome</keyword>
<evidence type="ECO:0000256" key="8">
    <source>
        <dbReference type="ARBA" id="ARBA00023242"/>
    </source>
</evidence>
<evidence type="ECO:0000256" key="3">
    <source>
        <dbReference type="ARBA" id="ARBA00022723"/>
    </source>
</evidence>
<feature type="domain" description="GRF-type" evidence="15">
    <location>
        <begin position="409"/>
        <end position="437"/>
    </location>
</feature>
<dbReference type="GO" id="GO:0005634">
    <property type="term" value="C:nucleus"/>
    <property type="evidence" value="ECO:0007669"/>
    <property type="project" value="TreeGrafter"/>
</dbReference>
<proteinExistence type="inferred from homology"/>
<evidence type="ECO:0000256" key="1">
    <source>
        <dbReference type="ARBA" id="ARBA00000493"/>
    </source>
</evidence>
<feature type="compositionally biased region" description="Low complexity" evidence="14">
    <location>
        <begin position="364"/>
        <end position="373"/>
    </location>
</feature>
<keyword evidence="6" id="KW-0862">Zinc</keyword>
<dbReference type="GO" id="GO:0003906">
    <property type="term" value="F:DNA-(apurinic or apyrimidinic site) endonuclease activity"/>
    <property type="evidence" value="ECO:0007669"/>
    <property type="project" value="TreeGrafter"/>
</dbReference>
<evidence type="ECO:0000256" key="13">
    <source>
        <dbReference type="RuleBase" id="RU362131"/>
    </source>
</evidence>
<evidence type="ECO:0000313" key="17">
    <source>
        <dbReference type="Proteomes" id="UP000014500"/>
    </source>
</evidence>
<dbReference type="GO" id="GO:0008270">
    <property type="term" value="F:zinc ion binding"/>
    <property type="evidence" value="ECO:0007669"/>
    <property type="project" value="UniProtKB-KW"/>
</dbReference>
<dbReference type="eggNOG" id="KOG1294">
    <property type="taxonomic scope" value="Eukaryota"/>
</dbReference>
<feature type="site" description="Transition state stabilizer" evidence="11">
    <location>
        <position position="178"/>
    </location>
</feature>
<reference evidence="16" key="2">
    <citation type="submission" date="2015-02" db="UniProtKB">
        <authorList>
            <consortium name="EnsemblMetazoa"/>
        </authorList>
    </citation>
    <scope>IDENTIFICATION</scope>
</reference>
<feature type="binding site" evidence="10">
    <location>
        <position position="283"/>
    </location>
    <ligand>
        <name>Mg(2+)</name>
        <dbReference type="ChEBI" id="CHEBI:18420"/>
        <label>1</label>
    </ligand>
</feature>
<feature type="compositionally biased region" description="Basic and acidic residues" evidence="14">
    <location>
        <begin position="388"/>
        <end position="397"/>
    </location>
</feature>
<dbReference type="STRING" id="126957.T1J0E6"/>
<name>T1J0E6_STRMM</name>
<dbReference type="PANTHER" id="PTHR22748">
    <property type="entry name" value="AP ENDONUCLEASE"/>
    <property type="match status" value="1"/>
</dbReference>
<dbReference type="OMA" id="SFWICPR"/>
<evidence type="ECO:0000313" key="16">
    <source>
        <dbReference type="EnsemblMetazoa" id="SMAR006991-PA"/>
    </source>
</evidence>
<evidence type="ECO:0000256" key="2">
    <source>
        <dbReference type="ARBA" id="ARBA00007092"/>
    </source>
</evidence>
<evidence type="ECO:0000256" key="9">
    <source>
        <dbReference type="PIRSR" id="PIRSR604808-1"/>
    </source>
</evidence>
<dbReference type="InterPro" id="IPR036691">
    <property type="entry name" value="Endo/exonu/phosph_ase_sf"/>
</dbReference>
<evidence type="ECO:0000256" key="12">
    <source>
        <dbReference type="PROSITE-ProRule" id="PRU01343"/>
    </source>
</evidence>
<accession>T1J0E6</accession>
<dbReference type="Gene3D" id="3.60.10.10">
    <property type="entry name" value="Endonuclease/exonuclease/phosphatase"/>
    <property type="match status" value="1"/>
</dbReference>
<keyword evidence="5" id="KW-0378">Hydrolase</keyword>
<comment type="similarity">
    <text evidence="2 13">Belongs to the DNA repair enzymes AP/ExoA family.</text>
</comment>
<dbReference type="InterPro" id="IPR004808">
    <property type="entry name" value="AP_endonuc_1"/>
</dbReference>
<keyword evidence="7 10" id="KW-0460">Magnesium</keyword>
<dbReference type="EMBL" id="JH431734">
    <property type="status" value="NOT_ANNOTATED_CDS"/>
    <property type="molecule type" value="Genomic_DNA"/>
</dbReference>
<dbReference type="GO" id="GO:0006284">
    <property type="term" value="P:base-excision repair"/>
    <property type="evidence" value="ECO:0007669"/>
    <property type="project" value="TreeGrafter"/>
</dbReference>
<evidence type="ECO:0000256" key="14">
    <source>
        <dbReference type="SAM" id="MobiDB-lite"/>
    </source>
</evidence>